<evidence type="ECO:0000256" key="8">
    <source>
        <dbReference type="RuleBase" id="RU369079"/>
    </source>
</evidence>
<dbReference type="NCBIfam" id="TIGR00786">
    <property type="entry name" value="dctM"/>
    <property type="match status" value="1"/>
</dbReference>
<comment type="caution">
    <text evidence="12">The sequence shown here is derived from an EMBL/GenBank/DDBJ whole genome shotgun (WGS) entry which is preliminary data.</text>
</comment>
<organism evidence="12 13">
    <name type="scientific">Aureimonas populi</name>
    <dbReference type="NCBI Taxonomy" id="1701758"/>
    <lineage>
        <taxon>Bacteria</taxon>
        <taxon>Pseudomonadati</taxon>
        <taxon>Pseudomonadota</taxon>
        <taxon>Alphaproteobacteria</taxon>
        <taxon>Hyphomicrobiales</taxon>
        <taxon>Aurantimonadaceae</taxon>
        <taxon>Aureimonas</taxon>
    </lineage>
</organism>
<evidence type="ECO:0000259" key="10">
    <source>
        <dbReference type="Pfam" id="PF04290"/>
    </source>
</evidence>
<name>A0ABW5CR97_9HYPH</name>
<dbReference type="InterPro" id="IPR055348">
    <property type="entry name" value="DctQ"/>
</dbReference>
<feature type="transmembrane region" description="Helical" evidence="9">
    <location>
        <begin position="71"/>
        <end position="92"/>
    </location>
</feature>
<feature type="transmembrane region" description="Helical" evidence="9">
    <location>
        <begin position="582"/>
        <end position="600"/>
    </location>
</feature>
<keyword evidence="4 8" id="KW-0997">Cell inner membrane</keyword>
<evidence type="ECO:0000259" key="11">
    <source>
        <dbReference type="Pfam" id="PF06808"/>
    </source>
</evidence>
<evidence type="ECO:0000256" key="1">
    <source>
        <dbReference type="ARBA" id="ARBA00004429"/>
    </source>
</evidence>
<gene>
    <name evidence="12" type="ORF">ACFSKQ_17840</name>
</gene>
<keyword evidence="7 9" id="KW-0472">Membrane</keyword>
<dbReference type="InterPro" id="IPR004681">
    <property type="entry name" value="TRAP_DctM"/>
</dbReference>
<dbReference type="Pfam" id="PF04290">
    <property type="entry name" value="DctQ"/>
    <property type="match status" value="1"/>
</dbReference>
<feature type="transmembrane region" description="Helical" evidence="9">
    <location>
        <begin position="511"/>
        <end position="531"/>
    </location>
</feature>
<dbReference type="PANTHER" id="PTHR33362:SF5">
    <property type="entry name" value="C4-DICARBOXYLATE TRAP TRANSPORTER LARGE PERMEASE PROTEIN DCTM"/>
    <property type="match status" value="1"/>
</dbReference>
<protein>
    <submittedName>
        <fullName evidence="12">TRAP transporter large permease subunit</fullName>
    </submittedName>
</protein>
<feature type="domain" description="Tripartite ATP-independent periplasmic transporters DctQ component" evidence="10">
    <location>
        <begin position="53"/>
        <end position="181"/>
    </location>
</feature>
<feature type="transmembrane region" description="Helical" evidence="9">
    <location>
        <begin position="119"/>
        <end position="139"/>
    </location>
</feature>
<keyword evidence="6 9" id="KW-1133">Transmembrane helix</keyword>
<keyword evidence="5 9" id="KW-0812">Transmembrane</keyword>
<evidence type="ECO:0000256" key="6">
    <source>
        <dbReference type="ARBA" id="ARBA00022989"/>
    </source>
</evidence>
<feature type="transmembrane region" description="Helical" evidence="9">
    <location>
        <begin position="189"/>
        <end position="209"/>
    </location>
</feature>
<dbReference type="Proteomes" id="UP001597371">
    <property type="component" value="Unassembled WGS sequence"/>
</dbReference>
<evidence type="ECO:0000313" key="12">
    <source>
        <dbReference type="EMBL" id="MFD2239313.1"/>
    </source>
</evidence>
<feature type="transmembrane region" description="Helical" evidence="9">
    <location>
        <begin position="484"/>
        <end position="505"/>
    </location>
</feature>
<feature type="transmembrane region" description="Helical" evidence="9">
    <location>
        <begin position="404"/>
        <end position="428"/>
    </location>
</feature>
<evidence type="ECO:0000313" key="13">
    <source>
        <dbReference type="Proteomes" id="UP001597371"/>
    </source>
</evidence>
<proteinExistence type="predicted"/>
<feature type="transmembrane region" description="Helical" evidence="9">
    <location>
        <begin position="538"/>
        <end position="562"/>
    </location>
</feature>
<dbReference type="EMBL" id="JBHUIJ010000028">
    <property type="protein sequence ID" value="MFD2239313.1"/>
    <property type="molecule type" value="Genomic_DNA"/>
</dbReference>
<evidence type="ECO:0000256" key="9">
    <source>
        <dbReference type="SAM" id="Phobius"/>
    </source>
</evidence>
<keyword evidence="3" id="KW-1003">Cell membrane</keyword>
<feature type="transmembrane region" description="Helical" evidence="9">
    <location>
        <begin position="159"/>
        <end position="177"/>
    </location>
</feature>
<dbReference type="Pfam" id="PF06808">
    <property type="entry name" value="DctM"/>
    <property type="match status" value="1"/>
</dbReference>
<feature type="transmembrane region" description="Helical" evidence="9">
    <location>
        <begin position="221"/>
        <end position="239"/>
    </location>
</feature>
<feature type="transmembrane region" description="Helical" evidence="9">
    <location>
        <begin position="269"/>
        <end position="302"/>
    </location>
</feature>
<keyword evidence="2 8" id="KW-0813">Transport</keyword>
<reference evidence="13" key="1">
    <citation type="journal article" date="2019" name="Int. J. Syst. Evol. Microbiol.">
        <title>The Global Catalogue of Microorganisms (GCM) 10K type strain sequencing project: providing services to taxonomists for standard genome sequencing and annotation.</title>
        <authorList>
            <consortium name="The Broad Institute Genomics Platform"/>
            <consortium name="The Broad Institute Genome Sequencing Center for Infectious Disease"/>
            <person name="Wu L."/>
            <person name="Ma J."/>
        </authorList>
    </citation>
    <scope>NUCLEOTIDE SEQUENCE [LARGE SCALE GENOMIC DNA]</scope>
    <source>
        <strain evidence="13">ZS-35-S2</strain>
    </source>
</reference>
<feature type="transmembrane region" description="Helical" evidence="9">
    <location>
        <begin position="605"/>
        <end position="622"/>
    </location>
</feature>
<comment type="subcellular location">
    <subcellularLocation>
        <location evidence="1 8">Cell inner membrane</location>
        <topology evidence="1 8">Multi-pass membrane protein</topology>
    </subcellularLocation>
</comment>
<dbReference type="PANTHER" id="PTHR33362">
    <property type="entry name" value="SIALIC ACID TRAP TRANSPORTER PERMEASE PROTEIN SIAT-RELATED"/>
    <property type="match status" value="1"/>
</dbReference>
<feature type="transmembrane region" description="Helical" evidence="9">
    <location>
        <begin position="365"/>
        <end position="392"/>
    </location>
</feature>
<feature type="transmembrane region" description="Helical" evidence="9">
    <location>
        <begin position="662"/>
        <end position="683"/>
    </location>
</feature>
<dbReference type="InterPro" id="IPR010656">
    <property type="entry name" value="DctM"/>
</dbReference>
<dbReference type="RefSeq" id="WP_209738183.1">
    <property type="nucleotide sequence ID" value="NZ_CP072611.1"/>
</dbReference>
<feature type="domain" description="TRAP C4-dicarboxylate transport system permease DctM subunit" evidence="11">
    <location>
        <begin position="276"/>
        <end position="686"/>
    </location>
</feature>
<feature type="transmembrane region" description="Helical" evidence="9">
    <location>
        <begin position="323"/>
        <end position="345"/>
    </location>
</feature>
<evidence type="ECO:0000256" key="2">
    <source>
        <dbReference type="ARBA" id="ARBA00022448"/>
    </source>
</evidence>
<evidence type="ECO:0000256" key="7">
    <source>
        <dbReference type="ARBA" id="ARBA00023136"/>
    </source>
</evidence>
<evidence type="ECO:0000256" key="5">
    <source>
        <dbReference type="ARBA" id="ARBA00022692"/>
    </source>
</evidence>
<keyword evidence="13" id="KW-1185">Reference proteome</keyword>
<accession>A0ABW5CR97</accession>
<evidence type="ECO:0000256" key="4">
    <source>
        <dbReference type="ARBA" id="ARBA00022519"/>
    </source>
</evidence>
<sequence length="695" mass="74085">MAQALGQEVGEVVPVMATNRLPDDGLKGGLLMEGIDAVTRGAGLLSAVTLLFMTLIVVYEVVMRSAFNQPTVWVAEISVYAFVALVFLGLAVGQRESAHIQVEVLIDSVSAPTRRTLELIGAWLGLIFASITGWEMYCFAVSEYVNGTRDWGLLATPQWIPQTPVVIGYLLFCAALLREICMKSAPEAAWRRMALPAVLLAIMLALALMGRTDIQVAGTRMDWATLTIMGGAVLGAFLWNGLRVGLCVLVIIAVLGGLFYLSLSMSLLATGLILVAALMFLLAIGVPVGVTLGMIGLFGLLFMIRTPQLPMLSDRSWTSINSFTLTAVPTFVLMGSLLVQSGVTVKLFDMLVIWFGRTRAGLGHATVGASAVFAAVSGSSLATAATLGRVAAPEMTARGYSNRLTYGLVAAGATLGILIPPSIAMIIYGNTVGAPITVLFVAGIVPGVLLAALFALIVVVWSYVSPSSVPVGDRYPMSEKLGSLVAVLPFLLLIMAVLGSLYFGIATPTEAGAVGAIAALVLCIQQGRMTLPLLYKVLYDTVAVTSFIMLIVVGASIFGWVFDFLRLPRELVGVVTGWDLQPWMVVAMIAVFYLILGMFIESISMMLMTLSVTFPIIVALGLDPIWFGIVLVILVEIGLVTPPVGIVLFILRGMSGVPLRDITIGVLPFVALMLAFIALLYVFPEIVLWLPRQMS</sequence>
<feature type="transmembrane region" description="Helical" evidence="9">
    <location>
        <begin position="434"/>
        <end position="464"/>
    </location>
</feature>
<evidence type="ECO:0000256" key="3">
    <source>
        <dbReference type="ARBA" id="ARBA00022475"/>
    </source>
</evidence>
<feature type="transmembrane region" description="Helical" evidence="9">
    <location>
        <begin position="628"/>
        <end position="650"/>
    </location>
</feature>
<feature type="transmembrane region" description="Helical" evidence="9">
    <location>
        <begin position="37"/>
        <end position="59"/>
    </location>
</feature>
<comment type="function">
    <text evidence="8">Part of the tripartite ATP-independent periplasmic (TRAP) transport system.</text>
</comment>